<dbReference type="EMBL" id="CAKLBY020000032">
    <property type="protein sequence ID" value="CAK7907564.1"/>
    <property type="molecule type" value="Genomic_DNA"/>
</dbReference>
<feature type="region of interest" description="Disordered" evidence="1">
    <location>
        <begin position="18"/>
        <end position="39"/>
    </location>
</feature>
<feature type="compositionally biased region" description="Polar residues" evidence="1">
    <location>
        <begin position="124"/>
        <end position="133"/>
    </location>
</feature>
<sequence length="261" mass="30056">MSKVDDCIEDEVPAVRSASTFDTSSTSIDTSSSSSRKTRQKLMRFEPSSCSLASEIILLRELKLVPVKLYPLQLSRAMHVRLFLSRIEWIAIHEVLERDEGVVYYVLNVYQKCQQKGLPATAARNRSTRQVRSYKTLPDSEPETRRPDYQIEQRYSSFARLRSNVASAARKYHPKCRVCTYCVSVLDFLHTSPSRPNLKVKFTTQPDERKAILSSFINQLVQVVRDDYLSCPRTLKRGFHVIPALVQRFLAEQTGESYFYS</sequence>
<protein>
    <recommendedName>
        <fullName evidence="4">PX domain-containing protein</fullName>
    </recommendedName>
</protein>
<comment type="caution">
    <text evidence="2">The sequence shown here is derived from an EMBL/GenBank/DDBJ whole genome shotgun (WGS) entry which is preliminary data.</text>
</comment>
<dbReference type="Proteomes" id="UP001162060">
    <property type="component" value="Unassembled WGS sequence"/>
</dbReference>
<organism evidence="2 3">
    <name type="scientific">Peronospora matthiolae</name>
    <dbReference type="NCBI Taxonomy" id="2874970"/>
    <lineage>
        <taxon>Eukaryota</taxon>
        <taxon>Sar</taxon>
        <taxon>Stramenopiles</taxon>
        <taxon>Oomycota</taxon>
        <taxon>Peronosporomycetes</taxon>
        <taxon>Peronosporales</taxon>
        <taxon>Peronosporaceae</taxon>
        <taxon>Peronospora</taxon>
    </lineage>
</organism>
<evidence type="ECO:0000256" key="1">
    <source>
        <dbReference type="SAM" id="MobiDB-lite"/>
    </source>
</evidence>
<feature type="region of interest" description="Disordered" evidence="1">
    <location>
        <begin position="121"/>
        <end position="146"/>
    </location>
</feature>
<gene>
    <name evidence="2" type="ORF">PM001_LOCUS3560</name>
</gene>
<evidence type="ECO:0000313" key="3">
    <source>
        <dbReference type="Proteomes" id="UP001162060"/>
    </source>
</evidence>
<feature type="compositionally biased region" description="Low complexity" evidence="1">
    <location>
        <begin position="18"/>
        <end position="35"/>
    </location>
</feature>
<proteinExistence type="predicted"/>
<evidence type="ECO:0008006" key="4">
    <source>
        <dbReference type="Google" id="ProtNLM"/>
    </source>
</evidence>
<accession>A0AAV1T8K9</accession>
<reference evidence="2" key="1">
    <citation type="submission" date="2024-01" db="EMBL/GenBank/DDBJ databases">
        <authorList>
            <person name="Webb A."/>
        </authorList>
    </citation>
    <scope>NUCLEOTIDE SEQUENCE</scope>
    <source>
        <strain evidence="2">Pm1</strain>
    </source>
</reference>
<dbReference type="AlphaFoldDB" id="A0AAV1T8K9"/>
<name>A0AAV1T8K9_9STRA</name>
<evidence type="ECO:0000313" key="2">
    <source>
        <dbReference type="EMBL" id="CAK7907564.1"/>
    </source>
</evidence>